<protein>
    <submittedName>
        <fullName evidence="5">LuxR family transcriptional regulator</fullName>
    </submittedName>
</protein>
<dbReference type="KEGG" id="mico:GDR74_14860"/>
<evidence type="ECO:0000256" key="1">
    <source>
        <dbReference type="ARBA" id="ARBA00023015"/>
    </source>
</evidence>
<feature type="domain" description="HTH luxR-type" evidence="4">
    <location>
        <begin position="224"/>
        <end position="289"/>
    </location>
</feature>
<evidence type="ECO:0000256" key="2">
    <source>
        <dbReference type="ARBA" id="ARBA00023125"/>
    </source>
</evidence>
<evidence type="ECO:0000313" key="6">
    <source>
        <dbReference type="Proteomes" id="UP000325614"/>
    </source>
</evidence>
<dbReference type="InterPro" id="IPR036388">
    <property type="entry name" value="WH-like_DNA-bd_sf"/>
</dbReference>
<evidence type="ECO:0000313" key="5">
    <source>
        <dbReference type="EMBL" id="QFU17395.1"/>
    </source>
</evidence>
<reference evidence="5 6" key="1">
    <citation type="submission" date="2019-10" db="EMBL/GenBank/DDBJ databases">
        <title>Isolation, Identification of Microvirga thermotolerans HR1, a novel thermophilic bacterium and Comparative Genomics of the genus Microvirga.</title>
        <authorList>
            <person name="Li J."/>
            <person name="Zhang W."/>
            <person name="Lin M."/>
            <person name="Wang J."/>
        </authorList>
    </citation>
    <scope>NUCLEOTIDE SEQUENCE [LARGE SCALE GENOMIC DNA]</scope>
    <source>
        <strain evidence="5 6">HR1</strain>
    </source>
</reference>
<dbReference type="PANTHER" id="PTHR44688:SF16">
    <property type="entry name" value="DNA-BINDING TRANSCRIPTIONAL ACTIVATOR DEVR_DOSR"/>
    <property type="match status" value="1"/>
</dbReference>
<accession>A0A5P9K1D3</accession>
<dbReference type="SMART" id="SM00421">
    <property type="entry name" value="HTH_LUXR"/>
    <property type="match status" value="1"/>
</dbReference>
<dbReference type="Pfam" id="PF00196">
    <property type="entry name" value="GerE"/>
    <property type="match status" value="1"/>
</dbReference>
<keyword evidence="6" id="KW-1185">Reference proteome</keyword>
<dbReference type="Pfam" id="PF03472">
    <property type="entry name" value="Autoind_bind"/>
    <property type="match status" value="1"/>
</dbReference>
<dbReference type="SUPFAM" id="SSF46894">
    <property type="entry name" value="C-terminal effector domain of the bipartite response regulators"/>
    <property type="match status" value="1"/>
</dbReference>
<dbReference type="PROSITE" id="PS50043">
    <property type="entry name" value="HTH_LUXR_2"/>
    <property type="match status" value="1"/>
</dbReference>
<keyword evidence="1" id="KW-0805">Transcription regulation</keyword>
<gene>
    <name evidence="5" type="ORF">GDR74_14860</name>
</gene>
<dbReference type="Proteomes" id="UP000325614">
    <property type="component" value="Chromosome"/>
</dbReference>
<dbReference type="PRINTS" id="PR00038">
    <property type="entry name" value="HTHLUXR"/>
</dbReference>
<keyword evidence="3" id="KW-0804">Transcription</keyword>
<dbReference type="GO" id="GO:0003677">
    <property type="term" value="F:DNA binding"/>
    <property type="evidence" value="ECO:0007669"/>
    <property type="project" value="UniProtKB-KW"/>
</dbReference>
<evidence type="ECO:0000256" key="3">
    <source>
        <dbReference type="ARBA" id="ARBA00023163"/>
    </source>
</evidence>
<keyword evidence="2" id="KW-0238">DNA-binding</keyword>
<proteinExistence type="predicted"/>
<name>A0A5P9K1D3_9HYPH</name>
<dbReference type="Gene3D" id="3.30.450.80">
    <property type="entry name" value="Transcription factor LuxR-like, autoinducer-binding domain"/>
    <property type="match status" value="1"/>
</dbReference>
<dbReference type="EMBL" id="CP045423">
    <property type="protein sequence ID" value="QFU17395.1"/>
    <property type="molecule type" value="Genomic_DNA"/>
</dbReference>
<sequence>MCLSIGPGDFFCTGTSLNGATIAAKLPISNRKLKRYHIPAIIASFRGGCFVTGRSIDYAKEAFAFIEGLDLLTAPESVVDAMEASFSRFGFENFIVTGLPHPDQRIERLVLLKKWPVEWYRLYTARSYDRHDPVIRLCRQTVQPFEWSEAAYDPVSEPLAAQVMNQAREFGMQEGYCLPIHGLNGYEACLSMSGRRLDLNPQTKPAIHLMAMYAFERVRQILAPPLHANPLTARERETLRWAAAGKSALDTGTIMGVTERTVTAHIASACQKLGAVNKTHAVARALQHRFIQL</sequence>
<dbReference type="SUPFAM" id="SSF75516">
    <property type="entry name" value="Pheromone-binding domain of LuxR-like quorum-sensing transcription factors"/>
    <property type="match status" value="1"/>
</dbReference>
<dbReference type="CDD" id="cd06170">
    <property type="entry name" value="LuxR_C_like"/>
    <property type="match status" value="1"/>
</dbReference>
<dbReference type="GO" id="GO:0006355">
    <property type="term" value="P:regulation of DNA-templated transcription"/>
    <property type="evidence" value="ECO:0007669"/>
    <property type="project" value="InterPro"/>
</dbReference>
<dbReference type="PANTHER" id="PTHR44688">
    <property type="entry name" value="DNA-BINDING TRANSCRIPTIONAL ACTIVATOR DEVR_DOSR"/>
    <property type="match status" value="1"/>
</dbReference>
<dbReference type="AlphaFoldDB" id="A0A5P9K1D3"/>
<evidence type="ECO:0000259" key="4">
    <source>
        <dbReference type="PROSITE" id="PS50043"/>
    </source>
</evidence>
<dbReference type="InterPro" id="IPR000792">
    <property type="entry name" value="Tscrpt_reg_LuxR_C"/>
</dbReference>
<dbReference type="Gene3D" id="1.10.10.10">
    <property type="entry name" value="Winged helix-like DNA-binding domain superfamily/Winged helix DNA-binding domain"/>
    <property type="match status" value="1"/>
</dbReference>
<organism evidence="5 6">
    <name type="scientific">Microvirga thermotolerans</name>
    <dbReference type="NCBI Taxonomy" id="2651334"/>
    <lineage>
        <taxon>Bacteria</taxon>
        <taxon>Pseudomonadati</taxon>
        <taxon>Pseudomonadota</taxon>
        <taxon>Alphaproteobacteria</taxon>
        <taxon>Hyphomicrobiales</taxon>
        <taxon>Methylobacteriaceae</taxon>
        <taxon>Microvirga</taxon>
    </lineage>
</organism>
<dbReference type="InterPro" id="IPR005143">
    <property type="entry name" value="TF_LuxR_autoind-bd_dom"/>
</dbReference>
<dbReference type="InterPro" id="IPR016032">
    <property type="entry name" value="Sig_transdc_resp-reg_C-effctor"/>
</dbReference>
<dbReference type="InterPro" id="IPR036693">
    <property type="entry name" value="TF_LuxR_autoind-bd_dom_sf"/>
</dbReference>